<comment type="caution">
    <text evidence="2">The sequence shown here is derived from an EMBL/GenBank/DDBJ whole genome shotgun (WGS) entry which is preliminary data.</text>
</comment>
<name>A0AAN7ZB12_9PEZI</name>
<evidence type="ECO:0000256" key="1">
    <source>
        <dbReference type="ARBA" id="ARBA00022448"/>
    </source>
</evidence>
<dbReference type="PANTHER" id="PTHR19241">
    <property type="entry name" value="ATP-BINDING CASSETTE TRANSPORTER"/>
    <property type="match status" value="1"/>
</dbReference>
<dbReference type="AlphaFoldDB" id="A0AAN7ZB12"/>
<keyword evidence="1" id="KW-0813">Transport</keyword>
<dbReference type="EMBL" id="JAWHQM010000027">
    <property type="protein sequence ID" value="KAK5632796.1"/>
    <property type="molecule type" value="Genomic_DNA"/>
</dbReference>
<keyword evidence="3" id="KW-1185">Reference proteome</keyword>
<dbReference type="Proteomes" id="UP001305414">
    <property type="component" value="Unassembled WGS sequence"/>
</dbReference>
<evidence type="ECO:0000313" key="3">
    <source>
        <dbReference type="Proteomes" id="UP001305414"/>
    </source>
</evidence>
<organism evidence="2 3">
    <name type="scientific">Xylaria bambusicola</name>
    <dbReference type="NCBI Taxonomy" id="326684"/>
    <lineage>
        <taxon>Eukaryota</taxon>
        <taxon>Fungi</taxon>
        <taxon>Dikarya</taxon>
        <taxon>Ascomycota</taxon>
        <taxon>Pezizomycotina</taxon>
        <taxon>Sordariomycetes</taxon>
        <taxon>Xylariomycetidae</taxon>
        <taxon>Xylariales</taxon>
        <taxon>Xylariaceae</taxon>
        <taxon>Xylaria</taxon>
    </lineage>
</organism>
<accession>A0AAN7ZB12</accession>
<reference evidence="2 3" key="1">
    <citation type="submission" date="2023-10" db="EMBL/GenBank/DDBJ databases">
        <title>Draft genome sequence of Xylaria bambusicola isolate GMP-LS, the root and basal stem rot pathogen of sugarcane in Indonesia.</title>
        <authorList>
            <person name="Selvaraj P."/>
            <person name="Muralishankar V."/>
            <person name="Muruganantham S."/>
            <person name="Sp S."/>
            <person name="Haryani S."/>
            <person name="Lau K.J.X."/>
            <person name="Naqvi N.I."/>
        </authorList>
    </citation>
    <scope>NUCLEOTIDE SEQUENCE [LARGE SCALE GENOMIC DNA]</scope>
    <source>
        <strain evidence="2">GMP-LS</strain>
    </source>
</reference>
<evidence type="ECO:0000313" key="2">
    <source>
        <dbReference type="EMBL" id="KAK5632796.1"/>
    </source>
</evidence>
<gene>
    <name evidence="2" type="ORF">RRF57_008510</name>
</gene>
<proteinExistence type="predicted"/>
<sequence length="85" mass="9886">MYLHFDKVTLLYEGRQIYFGEVESAMRYFDELGFENPTRATIADFLTSVTNPVERIIREGYKQELLGRLMTPPLHGKEVKSQRGS</sequence>
<protein>
    <submittedName>
        <fullName evidence="2">Uncharacterized protein</fullName>
    </submittedName>
</protein>